<protein>
    <submittedName>
        <fullName evidence="2">Uncharacterized protein</fullName>
    </submittedName>
</protein>
<feature type="region of interest" description="Disordered" evidence="1">
    <location>
        <begin position="67"/>
        <end position="163"/>
    </location>
</feature>
<reference evidence="3" key="1">
    <citation type="journal article" date="2018" name="Nat. Microbiol.">
        <title>Leveraging single-cell genomics to expand the fungal tree of life.</title>
        <authorList>
            <person name="Ahrendt S.R."/>
            <person name="Quandt C.A."/>
            <person name="Ciobanu D."/>
            <person name="Clum A."/>
            <person name="Salamov A."/>
            <person name="Andreopoulos B."/>
            <person name="Cheng J.F."/>
            <person name="Woyke T."/>
            <person name="Pelin A."/>
            <person name="Henrissat B."/>
            <person name="Reynolds N.K."/>
            <person name="Benny G.L."/>
            <person name="Smith M.E."/>
            <person name="James T.Y."/>
            <person name="Grigoriev I.V."/>
        </authorList>
    </citation>
    <scope>NUCLEOTIDE SEQUENCE [LARGE SCALE GENOMIC DNA]</scope>
</reference>
<evidence type="ECO:0000256" key="1">
    <source>
        <dbReference type="SAM" id="MobiDB-lite"/>
    </source>
</evidence>
<evidence type="ECO:0000313" key="2">
    <source>
        <dbReference type="EMBL" id="RKO92659.1"/>
    </source>
</evidence>
<feature type="compositionally biased region" description="Polar residues" evidence="1">
    <location>
        <begin position="137"/>
        <end position="146"/>
    </location>
</feature>
<proteinExistence type="predicted"/>
<keyword evidence="3" id="KW-1185">Reference proteome</keyword>
<evidence type="ECO:0000313" key="3">
    <source>
        <dbReference type="Proteomes" id="UP000269721"/>
    </source>
</evidence>
<dbReference type="EMBL" id="KZ994548">
    <property type="protein sequence ID" value="RKO92659.1"/>
    <property type="molecule type" value="Genomic_DNA"/>
</dbReference>
<organism evidence="2 3">
    <name type="scientific">Blyttiomyces helicus</name>
    <dbReference type="NCBI Taxonomy" id="388810"/>
    <lineage>
        <taxon>Eukaryota</taxon>
        <taxon>Fungi</taxon>
        <taxon>Fungi incertae sedis</taxon>
        <taxon>Chytridiomycota</taxon>
        <taxon>Chytridiomycota incertae sedis</taxon>
        <taxon>Chytridiomycetes</taxon>
        <taxon>Chytridiomycetes incertae sedis</taxon>
        <taxon>Blyttiomyces</taxon>
    </lineage>
</organism>
<accession>A0A4P9WIF6</accession>
<dbReference type="AlphaFoldDB" id="A0A4P9WIF6"/>
<gene>
    <name evidence="2" type="ORF">BDK51DRAFT_33838</name>
</gene>
<dbReference type="Proteomes" id="UP000269721">
    <property type="component" value="Unassembled WGS sequence"/>
</dbReference>
<name>A0A4P9WIF6_9FUNG</name>
<sequence length="163" mass="17629">MVLLIGNTHASIDPAPATVFVYYYPIPCTVSTPSLIILPHRPPAAILAPMFGGTSRILLRSAVTGARAEWDPPQDSSHRSGICPSITGEPSGHKDTPSYNYPARTMMPPTPQKPALVRPTHRSPSNSQPHHHAGSSYPRSSPTHQPTKGHAMKPEFRSSPFVI</sequence>